<keyword evidence="8" id="KW-1185">Reference proteome</keyword>
<organism evidence="8">
    <name type="scientific">Aureococcus anophagefferens</name>
    <name type="common">Harmful bloom alga</name>
    <dbReference type="NCBI Taxonomy" id="44056"/>
    <lineage>
        <taxon>Eukaryota</taxon>
        <taxon>Sar</taxon>
        <taxon>Stramenopiles</taxon>
        <taxon>Ochrophyta</taxon>
        <taxon>Pelagophyceae</taxon>
        <taxon>Pelagomonadales</taxon>
        <taxon>Pelagomonadaceae</taxon>
        <taxon>Aureococcus</taxon>
    </lineage>
</organism>
<evidence type="ECO:0000313" key="7">
    <source>
        <dbReference type="EMBL" id="EGB02741.1"/>
    </source>
</evidence>
<protein>
    <recommendedName>
        <fullName evidence="6">PPM-type phosphatase domain-containing protein</fullName>
    </recommendedName>
</protein>
<evidence type="ECO:0000313" key="8">
    <source>
        <dbReference type="Proteomes" id="UP000002729"/>
    </source>
</evidence>
<name>F0YQ68_AURAN</name>
<sequence length="289" mass="31864">MRVDAGNGYLLNFATMTQRGHYPSDPDKRNQDAYFVKTDWLGQGTHLFAVFDGHGPHGTECAEFARDNVPALLQQSLKINGTADEAAVRESFRDAHVVTNERLSTSGIDDMYSGTTAISVFCDRGTLYVSNVGDSRTMLGTATEDGGVGCEALSFDHTPYRSDERERVKQQGARVLSFDQVDDVGDPPRVWDDSLETPGTAFTRSIGDSVAETLGIFAEPEVFTHDLKPSDRVIIVASDGVFEFLTMKQCVEIAMLYDDPEQAARALVGEAYKMWITRELRSDDITIVV</sequence>
<evidence type="ECO:0000256" key="3">
    <source>
        <dbReference type="ARBA" id="ARBA00022801"/>
    </source>
</evidence>
<dbReference type="PANTHER" id="PTHR47992">
    <property type="entry name" value="PROTEIN PHOSPHATASE"/>
    <property type="match status" value="1"/>
</dbReference>
<dbReference type="KEGG" id="aaf:AURANDRAFT_34943"/>
<dbReference type="GO" id="GO:0004722">
    <property type="term" value="F:protein serine/threonine phosphatase activity"/>
    <property type="evidence" value="ECO:0007669"/>
    <property type="project" value="InterPro"/>
</dbReference>
<dbReference type="PROSITE" id="PS01032">
    <property type="entry name" value="PPM_1"/>
    <property type="match status" value="1"/>
</dbReference>
<gene>
    <name evidence="7" type="ORF">AURANDRAFT_34943</name>
</gene>
<evidence type="ECO:0000259" key="6">
    <source>
        <dbReference type="PROSITE" id="PS51746"/>
    </source>
</evidence>
<dbReference type="CDD" id="cd00143">
    <property type="entry name" value="PP2Cc"/>
    <property type="match status" value="1"/>
</dbReference>
<feature type="non-terminal residue" evidence="7">
    <location>
        <position position="289"/>
    </location>
</feature>
<dbReference type="InterPro" id="IPR015655">
    <property type="entry name" value="PP2C"/>
</dbReference>
<dbReference type="PROSITE" id="PS51746">
    <property type="entry name" value="PPM_2"/>
    <property type="match status" value="1"/>
</dbReference>
<reference evidence="7 8" key="1">
    <citation type="journal article" date="2011" name="Proc. Natl. Acad. Sci. U.S.A.">
        <title>Niche of harmful alga Aureococcus anophagefferens revealed through ecogenomics.</title>
        <authorList>
            <person name="Gobler C.J."/>
            <person name="Berry D.L."/>
            <person name="Dyhrman S.T."/>
            <person name="Wilhelm S.W."/>
            <person name="Salamov A."/>
            <person name="Lobanov A.V."/>
            <person name="Zhang Y."/>
            <person name="Collier J.L."/>
            <person name="Wurch L.L."/>
            <person name="Kustka A.B."/>
            <person name="Dill B.D."/>
            <person name="Shah M."/>
            <person name="VerBerkmoes N.C."/>
            <person name="Kuo A."/>
            <person name="Terry A."/>
            <person name="Pangilinan J."/>
            <person name="Lindquist E.A."/>
            <person name="Lucas S."/>
            <person name="Paulsen I.T."/>
            <person name="Hattenrath-Lehmann T.K."/>
            <person name="Talmage S.C."/>
            <person name="Walker E.A."/>
            <person name="Koch F."/>
            <person name="Burson A.M."/>
            <person name="Marcoval M.A."/>
            <person name="Tang Y.Z."/>
            <person name="Lecleir G.R."/>
            <person name="Coyne K.J."/>
            <person name="Berg G.M."/>
            <person name="Bertrand E.M."/>
            <person name="Saito M.A."/>
            <person name="Gladyshev V.N."/>
            <person name="Grigoriev I.V."/>
        </authorList>
    </citation>
    <scope>NUCLEOTIDE SEQUENCE [LARGE SCALE GENOMIC DNA]</scope>
    <source>
        <strain evidence="8">CCMP 1984</strain>
    </source>
</reference>
<dbReference type="Gene3D" id="3.60.40.10">
    <property type="entry name" value="PPM-type phosphatase domain"/>
    <property type="match status" value="1"/>
</dbReference>
<evidence type="ECO:0000256" key="4">
    <source>
        <dbReference type="ARBA" id="ARBA00022912"/>
    </source>
</evidence>
<keyword evidence="3 5" id="KW-0378">Hydrolase</keyword>
<dbReference type="OMA" id="YAQDEGN"/>
<feature type="domain" description="PPM-type phosphatase" evidence="6">
    <location>
        <begin position="12"/>
        <end position="289"/>
    </location>
</feature>
<dbReference type="InterPro" id="IPR001932">
    <property type="entry name" value="PPM-type_phosphatase-like_dom"/>
</dbReference>
<keyword evidence="2" id="KW-0479">Metal-binding</keyword>
<comment type="similarity">
    <text evidence="5">Belongs to the PP2C family.</text>
</comment>
<dbReference type="AlphaFoldDB" id="F0YQ68"/>
<keyword evidence="4 5" id="KW-0904">Protein phosphatase</keyword>
<dbReference type="SMART" id="SM00332">
    <property type="entry name" value="PP2Cc"/>
    <property type="match status" value="1"/>
</dbReference>
<dbReference type="InterPro" id="IPR036457">
    <property type="entry name" value="PPM-type-like_dom_sf"/>
</dbReference>
<comment type="subcellular location">
    <subcellularLocation>
        <location evidence="1">Membrane</location>
        <topology evidence="1">Peripheral membrane protein</topology>
    </subcellularLocation>
</comment>
<evidence type="ECO:0000256" key="5">
    <source>
        <dbReference type="RuleBase" id="RU003465"/>
    </source>
</evidence>
<dbReference type="InterPro" id="IPR000222">
    <property type="entry name" value="PP2C_BS"/>
</dbReference>
<dbReference type="Pfam" id="PF00481">
    <property type="entry name" value="PP2C"/>
    <property type="match status" value="1"/>
</dbReference>
<dbReference type="OrthoDB" id="10264738at2759"/>
<accession>F0YQ68</accession>
<dbReference type="Proteomes" id="UP000002729">
    <property type="component" value="Unassembled WGS sequence"/>
</dbReference>
<dbReference type="EMBL" id="GL833337">
    <property type="protein sequence ID" value="EGB02741.1"/>
    <property type="molecule type" value="Genomic_DNA"/>
</dbReference>
<dbReference type="SUPFAM" id="SSF81606">
    <property type="entry name" value="PP2C-like"/>
    <property type="match status" value="1"/>
</dbReference>
<proteinExistence type="inferred from homology"/>
<evidence type="ECO:0000256" key="1">
    <source>
        <dbReference type="ARBA" id="ARBA00004170"/>
    </source>
</evidence>
<dbReference type="GeneID" id="20221525"/>
<dbReference type="RefSeq" id="XP_009042559.1">
    <property type="nucleotide sequence ID" value="XM_009044311.1"/>
</dbReference>
<dbReference type="InParanoid" id="F0YQ68"/>
<dbReference type="GO" id="GO:0046872">
    <property type="term" value="F:metal ion binding"/>
    <property type="evidence" value="ECO:0007669"/>
    <property type="project" value="UniProtKB-KW"/>
</dbReference>
<dbReference type="eggNOG" id="KOG0698">
    <property type="taxonomic scope" value="Eukaryota"/>
</dbReference>
<dbReference type="GO" id="GO:0016020">
    <property type="term" value="C:membrane"/>
    <property type="evidence" value="ECO:0007669"/>
    <property type="project" value="UniProtKB-SubCell"/>
</dbReference>
<evidence type="ECO:0000256" key="2">
    <source>
        <dbReference type="ARBA" id="ARBA00022723"/>
    </source>
</evidence>